<dbReference type="InterPro" id="IPR033138">
    <property type="entry name" value="Cu_oxidase_CS"/>
</dbReference>
<dbReference type="AlphaFoldDB" id="A0A9N9CWF3"/>
<dbReference type="GO" id="GO:0005507">
    <property type="term" value="F:copper ion binding"/>
    <property type="evidence" value="ECO:0007669"/>
    <property type="project" value="InterPro"/>
</dbReference>
<dbReference type="InterPro" id="IPR002355">
    <property type="entry name" value="Cu_oxidase_Cu_BS"/>
</dbReference>
<evidence type="ECO:0000259" key="7">
    <source>
        <dbReference type="Pfam" id="PF07732"/>
    </source>
</evidence>
<comment type="similarity">
    <text evidence="1">Belongs to the multicopper oxidase family.</text>
</comment>
<evidence type="ECO:0000256" key="1">
    <source>
        <dbReference type="ARBA" id="ARBA00010609"/>
    </source>
</evidence>
<evidence type="ECO:0000313" key="9">
    <source>
        <dbReference type="Proteomes" id="UP000789405"/>
    </source>
</evidence>
<evidence type="ECO:0000313" key="8">
    <source>
        <dbReference type="EMBL" id="CAG8614985.1"/>
    </source>
</evidence>
<dbReference type="Proteomes" id="UP000789405">
    <property type="component" value="Unassembled WGS sequence"/>
</dbReference>
<dbReference type="InterPro" id="IPR045087">
    <property type="entry name" value="Cu-oxidase_fam"/>
</dbReference>
<dbReference type="SUPFAM" id="SSF49503">
    <property type="entry name" value="Cupredoxins"/>
    <property type="match status" value="3"/>
</dbReference>
<dbReference type="InterPro" id="IPR001117">
    <property type="entry name" value="Cu-oxidase_2nd"/>
</dbReference>
<dbReference type="Pfam" id="PF07731">
    <property type="entry name" value="Cu-oxidase_2"/>
    <property type="match status" value="1"/>
</dbReference>
<dbReference type="PANTHER" id="PTHR11709:SF414">
    <property type="entry name" value="ADR239WP"/>
    <property type="match status" value="1"/>
</dbReference>
<keyword evidence="2" id="KW-0479">Metal-binding</keyword>
<evidence type="ECO:0000259" key="6">
    <source>
        <dbReference type="Pfam" id="PF07731"/>
    </source>
</evidence>
<dbReference type="PROSITE" id="PS00080">
    <property type="entry name" value="MULTICOPPER_OXIDASE2"/>
    <property type="match status" value="1"/>
</dbReference>
<evidence type="ECO:0000256" key="3">
    <source>
        <dbReference type="ARBA" id="ARBA00023002"/>
    </source>
</evidence>
<dbReference type="PROSITE" id="PS00079">
    <property type="entry name" value="MULTICOPPER_OXIDASE1"/>
    <property type="match status" value="2"/>
</dbReference>
<keyword evidence="9" id="KW-1185">Reference proteome</keyword>
<keyword evidence="4" id="KW-0186">Copper</keyword>
<dbReference type="Pfam" id="PF00394">
    <property type="entry name" value="Cu-oxidase"/>
    <property type="match status" value="1"/>
</dbReference>
<accession>A0A9N9CWF3</accession>
<comment type="caution">
    <text evidence="8">The sequence shown here is derived from an EMBL/GenBank/DDBJ whole genome shotgun (WGS) entry which is preliminary data.</text>
</comment>
<evidence type="ECO:0000259" key="5">
    <source>
        <dbReference type="Pfam" id="PF00394"/>
    </source>
</evidence>
<dbReference type="EMBL" id="CAJVPY010004287">
    <property type="protein sequence ID" value="CAG8614985.1"/>
    <property type="molecule type" value="Genomic_DNA"/>
</dbReference>
<dbReference type="InterPro" id="IPR008972">
    <property type="entry name" value="Cupredoxin"/>
</dbReference>
<dbReference type="OrthoDB" id="2121828at2759"/>
<dbReference type="InterPro" id="IPR011706">
    <property type="entry name" value="Cu-oxidase_C"/>
</dbReference>
<keyword evidence="3" id="KW-0560">Oxidoreductase</keyword>
<sequence>MFKILKPLPSSNGPVTRCYNLELVIKELAPDGVKRPVWTVNKQYPAPIIQANYGDRLLINVTNKLGEPSTIHWHGIFQTGTNFYDGVPGVTQCPIPNLQNFLYNFTVNQYGTFWYHSHFAGQLADGLKGPLIIHNPKDPYLKEYDFEYVLTLSDWYHMTSVDIHPILLSPNYKGNDPIPNSGEISGIGQFNCSTASRDSCNPNNGIATYTVKKGKKYRFRIINISAATHFIFSIDEHPLTIIEVDGHLIKPPVTLNTIPIHTAQRYSIILNANKSIKNYYIRAKQTICTPINNQTINYNSSVNYENVMGILKYEDANVKAPASKPYPFNASEECRDVNPNILKPYDIKPPQCVTHNIRIMVSFGKLATTGSIAFIDNSSFVANANYPTNRRIINGINTHTFPQYENTYTYDRYSINAIYCNDAAVDLYITANTSNSHPFHMHGHSFFVVYNGENQTGLELPDPSKFNLVNPAFRDTVTVLGNSTTVIRYRLDNPGVWLMHCHMHWHLIKGMALQLIELPSKIKNMTVPEDVFAFCAS</sequence>
<proteinExistence type="inferred from homology"/>
<gene>
    <name evidence="8" type="ORF">DERYTH_LOCUS8338</name>
</gene>
<reference evidence="8" key="1">
    <citation type="submission" date="2021-06" db="EMBL/GenBank/DDBJ databases">
        <authorList>
            <person name="Kallberg Y."/>
            <person name="Tangrot J."/>
            <person name="Rosling A."/>
        </authorList>
    </citation>
    <scope>NUCLEOTIDE SEQUENCE</scope>
    <source>
        <strain evidence="8">MA453B</strain>
    </source>
</reference>
<name>A0A9N9CWF3_9GLOM</name>
<organism evidence="8 9">
    <name type="scientific">Dentiscutata erythropus</name>
    <dbReference type="NCBI Taxonomy" id="1348616"/>
    <lineage>
        <taxon>Eukaryota</taxon>
        <taxon>Fungi</taxon>
        <taxon>Fungi incertae sedis</taxon>
        <taxon>Mucoromycota</taxon>
        <taxon>Glomeromycotina</taxon>
        <taxon>Glomeromycetes</taxon>
        <taxon>Diversisporales</taxon>
        <taxon>Gigasporaceae</taxon>
        <taxon>Dentiscutata</taxon>
    </lineage>
</organism>
<dbReference type="Gene3D" id="2.60.40.420">
    <property type="entry name" value="Cupredoxins - blue copper proteins"/>
    <property type="match status" value="3"/>
</dbReference>
<evidence type="ECO:0000256" key="2">
    <source>
        <dbReference type="ARBA" id="ARBA00022723"/>
    </source>
</evidence>
<dbReference type="InterPro" id="IPR011707">
    <property type="entry name" value="Cu-oxidase-like_N"/>
</dbReference>
<protein>
    <submittedName>
        <fullName evidence="8">11793_t:CDS:1</fullName>
    </submittedName>
</protein>
<dbReference type="GO" id="GO:0016491">
    <property type="term" value="F:oxidoreductase activity"/>
    <property type="evidence" value="ECO:0007669"/>
    <property type="project" value="UniProtKB-KW"/>
</dbReference>
<dbReference type="FunFam" id="2.60.40.420:FF:000045">
    <property type="entry name" value="Laccase 2"/>
    <property type="match status" value="1"/>
</dbReference>
<dbReference type="PANTHER" id="PTHR11709">
    <property type="entry name" value="MULTI-COPPER OXIDASE"/>
    <property type="match status" value="1"/>
</dbReference>
<evidence type="ECO:0000256" key="4">
    <source>
        <dbReference type="ARBA" id="ARBA00023008"/>
    </source>
</evidence>
<feature type="domain" description="Plastocyanin-like" evidence="7">
    <location>
        <begin position="29"/>
        <end position="137"/>
    </location>
</feature>
<dbReference type="Pfam" id="PF07732">
    <property type="entry name" value="Cu-oxidase_3"/>
    <property type="match status" value="1"/>
</dbReference>
<feature type="domain" description="Plastocyanin-like" evidence="6">
    <location>
        <begin position="387"/>
        <end position="519"/>
    </location>
</feature>
<feature type="domain" description="Plastocyanin-like" evidence="5">
    <location>
        <begin position="147"/>
        <end position="295"/>
    </location>
</feature>